<organism evidence="9">
    <name type="scientific">Hadrurus spadix</name>
    <dbReference type="NCBI Taxonomy" id="141984"/>
    <lineage>
        <taxon>Eukaryota</taxon>
        <taxon>Metazoa</taxon>
        <taxon>Ecdysozoa</taxon>
        <taxon>Arthropoda</taxon>
        <taxon>Chelicerata</taxon>
        <taxon>Arachnida</taxon>
        <taxon>Scorpiones</taxon>
        <taxon>Iurida</taxon>
        <taxon>Iuroidea</taxon>
        <taxon>Hadrurus</taxon>
    </lineage>
</organism>
<dbReference type="InterPro" id="IPR001393">
    <property type="entry name" value="Calsequestrin"/>
</dbReference>
<feature type="signal peptide" evidence="7">
    <location>
        <begin position="1"/>
        <end position="18"/>
    </location>
</feature>
<dbReference type="PANTHER" id="PTHR10033:SF0">
    <property type="entry name" value="CALSEQUESTRIN"/>
    <property type="match status" value="1"/>
</dbReference>
<dbReference type="Pfam" id="PF07679">
    <property type="entry name" value="I-set"/>
    <property type="match status" value="1"/>
</dbReference>
<dbReference type="InterPro" id="IPR003598">
    <property type="entry name" value="Ig_sub2"/>
</dbReference>
<dbReference type="Gene3D" id="2.60.40.10">
    <property type="entry name" value="Immunoglobulins"/>
    <property type="match status" value="1"/>
</dbReference>
<accession>A0A1W7RAU5</accession>
<dbReference type="Pfam" id="PF01216">
    <property type="entry name" value="Calsequestrin"/>
    <property type="match status" value="1"/>
</dbReference>
<dbReference type="SUPFAM" id="SSF52833">
    <property type="entry name" value="Thioredoxin-like"/>
    <property type="match status" value="3"/>
</dbReference>
<sequence>MAVQTLCLVILLSTVCHGQLLTYLQLPKHDGLKRVCTVGTENFTSVVSSAELVLVVFRTTHQFDTGCPDELDSFSEVTAQVLQNRNVSVCQVDVSSIKDYLADEQLKPGDVYIYKNNKVFPYYGRRTPTSLLSFIFKLNSTEMNAITGKLDKIAFDAVHQPRVVGFFMKGTADYKAFEDASLQFSPGVPFYVVYDRTVAKHLKLETVGQINLFRPLEKTPVVCPTNPASVADIQTFVEEHKGVVLNKLTEHNLHDPSIFDPNRTLVLAIGAQHSALGGYFYRILSKIIRNNTNNTEFHQLNIVWIEPDNFPALHLMMDVLESKLGIPPTLPAFGTVNLTTNNNAWFNTALLNTTADKQAEEQNIQLLSDWLNSVVTRSVQTVQIGNVDSQSFVKVPQSQMVTEGDTVTLECVIGNPSGDCLWLKDGRNIGYNLSKYRHLEWAGDPLSGDCSLKITEVAIGRDDGEWICEMTGGEEHPTITSTPALLTVNPAPAKGEL</sequence>
<keyword evidence="3 6" id="KW-0106">Calcium</keyword>
<dbReference type="PRINTS" id="PR00312">
    <property type="entry name" value="CALSEQUESTRN"/>
</dbReference>
<dbReference type="InterPro" id="IPR007110">
    <property type="entry name" value="Ig-like_dom"/>
</dbReference>
<protein>
    <recommendedName>
        <fullName evidence="6">Calsequestrin</fullName>
    </recommendedName>
</protein>
<dbReference type="InterPro" id="IPR036179">
    <property type="entry name" value="Ig-like_dom_sf"/>
</dbReference>
<keyword evidence="7" id="KW-0732">Signal</keyword>
<comment type="subcellular location">
    <subcellularLocation>
        <location evidence="1">Sarcoplasmic reticulum lumen</location>
    </subcellularLocation>
</comment>
<dbReference type="PROSITE" id="PS50835">
    <property type="entry name" value="IG_LIKE"/>
    <property type="match status" value="1"/>
</dbReference>
<evidence type="ECO:0000259" key="8">
    <source>
        <dbReference type="PROSITE" id="PS50835"/>
    </source>
</evidence>
<dbReference type="InterPro" id="IPR013098">
    <property type="entry name" value="Ig_I-set"/>
</dbReference>
<evidence type="ECO:0000256" key="5">
    <source>
        <dbReference type="ARBA" id="ARBA00023179"/>
    </source>
</evidence>
<dbReference type="SMART" id="SM00408">
    <property type="entry name" value="IGc2"/>
    <property type="match status" value="1"/>
</dbReference>
<dbReference type="PANTHER" id="PTHR10033">
    <property type="entry name" value="CALSEQUESTRIN"/>
    <property type="match status" value="1"/>
</dbReference>
<evidence type="ECO:0000256" key="3">
    <source>
        <dbReference type="ARBA" id="ARBA00022837"/>
    </source>
</evidence>
<feature type="domain" description="Ig-like" evidence="8">
    <location>
        <begin position="390"/>
        <end position="480"/>
    </location>
</feature>
<keyword evidence="5" id="KW-0514">Muscle protein</keyword>
<evidence type="ECO:0000256" key="4">
    <source>
        <dbReference type="ARBA" id="ARBA00022951"/>
    </source>
</evidence>
<name>A0A1W7RAU5_9SCOR</name>
<dbReference type="SUPFAM" id="SSF48726">
    <property type="entry name" value="Immunoglobulin"/>
    <property type="match status" value="1"/>
</dbReference>
<dbReference type="GO" id="GO:0005509">
    <property type="term" value="F:calcium ion binding"/>
    <property type="evidence" value="ECO:0007669"/>
    <property type="project" value="InterPro"/>
</dbReference>
<dbReference type="AlphaFoldDB" id="A0A1W7RAU5"/>
<dbReference type="InterPro" id="IPR003599">
    <property type="entry name" value="Ig_sub"/>
</dbReference>
<evidence type="ECO:0000256" key="7">
    <source>
        <dbReference type="SAM" id="SignalP"/>
    </source>
</evidence>
<dbReference type="Gene3D" id="3.40.30.10">
    <property type="entry name" value="Glutaredoxin"/>
    <property type="match status" value="3"/>
</dbReference>
<dbReference type="SMART" id="SM00409">
    <property type="entry name" value="IG"/>
    <property type="match status" value="1"/>
</dbReference>
<evidence type="ECO:0000256" key="1">
    <source>
        <dbReference type="ARBA" id="ARBA00004564"/>
    </source>
</evidence>
<comment type="function">
    <text evidence="6">Calsequestrin is a high-capacity, moderate affinity, calcium-binding protein and thus acts as an internal calcium store in muscle.</text>
</comment>
<evidence type="ECO:0000256" key="6">
    <source>
        <dbReference type="RuleBase" id="RU000648"/>
    </source>
</evidence>
<proteinExistence type="inferred from homology"/>
<evidence type="ECO:0000313" key="9">
    <source>
        <dbReference type="EMBL" id="JAV48264.1"/>
    </source>
</evidence>
<reference evidence="9" key="1">
    <citation type="submission" date="2016-11" db="EMBL/GenBank/DDBJ databases">
        <title>Venom-gland transcriptomics and venom proteomics of the black-back scorpion (Hadrurus spadix) reveal detectability challenges and an unexplored realm of animal toxin diversity.</title>
        <authorList>
            <person name="Rokyta D.R."/>
            <person name="Ward M.J."/>
        </authorList>
    </citation>
    <scope>NUCLEOTIDE SEQUENCE</scope>
    <source>
        <tissue evidence="9">Venom gland</tissue>
    </source>
</reference>
<comment type="similarity">
    <text evidence="2 6">Belongs to the calsequestrin family.</text>
</comment>
<dbReference type="InterPro" id="IPR013783">
    <property type="entry name" value="Ig-like_fold"/>
</dbReference>
<dbReference type="GO" id="GO:0051279">
    <property type="term" value="P:regulation of release of sequestered calcium ion into cytosol"/>
    <property type="evidence" value="ECO:0007669"/>
    <property type="project" value="TreeGrafter"/>
</dbReference>
<evidence type="ECO:0000256" key="2">
    <source>
        <dbReference type="ARBA" id="ARBA00010987"/>
    </source>
</evidence>
<feature type="chain" id="PRO_5012664635" description="Calsequestrin" evidence="7">
    <location>
        <begin position="19"/>
        <end position="497"/>
    </location>
</feature>
<dbReference type="GO" id="GO:0033018">
    <property type="term" value="C:sarcoplasmic reticulum lumen"/>
    <property type="evidence" value="ECO:0007669"/>
    <property type="project" value="UniProtKB-SubCell"/>
</dbReference>
<keyword evidence="4" id="KW-0703">Sarcoplasmic reticulum</keyword>
<dbReference type="EMBL" id="GFAH01000125">
    <property type="protein sequence ID" value="JAV48264.1"/>
    <property type="molecule type" value="Transcribed_RNA"/>
</dbReference>
<dbReference type="InterPro" id="IPR036249">
    <property type="entry name" value="Thioredoxin-like_sf"/>
</dbReference>